<proteinExistence type="predicted"/>
<evidence type="ECO:0000313" key="2">
    <source>
        <dbReference type="Proteomes" id="UP001187192"/>
    </source>
</evidence>
<comment type="caution">
    <text evidence="1">The sequence shown here is derived from an EMBL/GenBank/DDBJ whole genome shotgun (WGS) entry which is preliminary data.</text>
</comment>
<protein>
    <submittedName>
        <fullName evidence="1">Uncharacterized protein</fullName>
    </submittedName>
</protein>
<dbReference type="Proteomes" id="UP001187192">
    <property type="component" value="Unassembled WGS sequence"/>
</dbReference>
<dbReference type="EMBL" id="BTGU01000038">
    <property type="protein sequence ID" value="GMN51499.1"/>
    <property type="molecule type" value="Genomic_DNA"/>
</dbReference>
<dbReference type="Gramene" id="FCD_00027802-RA">
    <property type="protein sequence ID" value="FCD_00027802-RA:cds"/>
    <property type="gene ID" value="FCD_00027802"/>
</dbReference>
<keyword evidence="2" id="KW-1185">Reference proteome</keyword>
<name>A0AA88AFC0_FICCA</name>
<reference evidence="1" key="1">
    <citation type="submission" date="2023-07" db="EMBL/GenBank/DDBJ databases">
        <title>draft genome sequence of fig (Ficus carica).</title>
        <authorList>
            <person name="Takahashi T."/>
            <person name="Nishimura K."/>
        </authorList>
    </citation>
    <scope>NUCLEOTIDE SEQUENCE</scope>
</reference>
<accession>A0AA88AFC0</accession>
<dbReference type="AlphaFoldDB" id="A0AA88AFC0"/>
<organism evidence="1 2">
    <name type="scientific">Ficus carica</name>
    <name type="common">Common fig</name>
    <dbReference type="NCBI Taxonomy" id="3494"/>
    <lineage>
        <taxon>Eukaryota</taxon>
        <taxon>Viridiplantae</taxon>
        <taxon>Streptophyta</taxon>
        <taxon>Embryophyta</taxon>
        <taxon>Tracheophyta</taxon>
        <taxon>Spermatophyta</taxon>
        <taxon>Magnoliopsida</taxon>
        <taxon>eudicotyledons</taxon>
        <taxon>Gunneridae</taxon>
        <taxon>Pentapetalae</taxon>
        <taxon>rosids</taxon>
        <taxon>fabids</taxon>
        <taxon>Rosales</taxon>
        <taxon>Moraceae</taxon>
        <taxon>Ficeae</taxon>
        <taxon>Ficus</taxon>
    </lineage>
</organism>
<evidence type="ECO:0000313" key="1">
    <source>
        <dbReference type="EMBL" id="GMN51499.1"/>
    </source>
</evidence>
<gene>
    <name evidence="1" type="ORF">TIFTF001_020654</name>
</gene>
<sequence length="51" mass="5458">MPDCVANLVASQATRHSVIWGENLPEHLIAGALIAAASTLIFTNPSCRIFH</sequence>